<dbReference type="PANTHER" id="PTHR10587">
    <property type="entry name" value="GLYCOSYL TRANSFERASE-RELATED"/>
    <property type="match status" value="1"/>
</dbReference>
<dbReference type="PANTHER" id="PTHR10587:SF133">
    <property type="entry name" value="CHITIN DEACETYLASE 1-RELATED"/>
    <property type="match status" value="1"/>
</dbReference>
<gene>
    <name evidence="4" type="ORF">HYX28_04585</name>
</gene>
<dbReference type="CDD" id="cd10917">
    <property type="entry name" value="CE4_NodB_like_6s_7s"/>
    <property type="match status" value="1"/>
</dbReference>
<keyword evidence="2" id="KW-0378">Hydrolase</keyword>
<dbReference type="AlphaFoldDB" id="A0A932A7A9"/>
<organism evidence="4 5">
    <name type="scientific">Candidatus Korobacter versatilis</name>
    <dbReference type="NCBI Taxonomy" id="658062"/>
    <lineage>
        <taxon>Bacteria</taxon>
        <taxon>Pseudomonadati</taxon>
        <taxon>Acidobacteriota</taxon>
        <taxon>Terriglobia</taxon>
        <taxon>Terriglobales</taxon>
        <taxon>Candidatus Korobacteraceae</taxon>
        <taxon>Candidatus Korobacter</taxon>
    </lineage>
</organism>
<dbReference type="InterPro" id="IPR011330">
    <property type="entry name" value="Glyco_hydro/deAcase_b/a-brl"/>
</dbReference>
<accession>A0A932A7A9</accession>
<evidence type="ECO:0000256" key="1">
    <source>
        <dbReference type="ARBA" id="ARBA00022723"/>
    </source>
</evidence>
<name>A0A932A7A9_9BACT</name>
<dbReference type="Gene3D" id="3.20.20.370">
    <property type="entry name" value="Glycoside hydrolase/deacetylase"/>
    <property type="match status" value="1"/>
</dbReference>
<comment type="caution">
    <text evidence="4">The sequence shown here is derived from an EMBL/GenBank/DDBJ whole genome shotgun (WGS) entry which is preliminary data.</text>
</comment>
<sequence length="239" mass="25895">MFPEIIAGVAAAGAAGGVFAYGAAAAKSQLFGTTFFGAPGASKQIALTYDDGPNDPWTGKLLDVLDKHSVRATFFLIGKYVEMRPEIARAVAQRGHVVGNHTFSHPNLIFTSQNALRGELERTEAVITQAIGQHSRLFRPPFGARRPATLRVARAIGLEPILWSVKCWDWTAPSADYIVEKARQRIRGGDVVLLHDGGHVAFGAGRGHTVEASDELIRRYKGEGYEFVTVPEMQTALVP</sequence>
<evidence type="ECO:0000313" key="4">
    <source>
        <dbReference type="EMBL" id="MBI2678034.1"/>
    </source>
</evidence>
<evidence type="ECO:0000313" key="5">
    <source>
        <dbReference type="Proteomes" id="UP000779809"/>
    </source>
</evidence>
<keyword evidence="1" id="KW-0479">Metal-binding</keyword>
<dbReference type="GO" id="GO:0005975">
    <property type="term" value="P:carbohydrate metabolic process"/>
    <property type="evidence" value="ECO:0007669"/>
    <property type="project" value="InterPro"/>
</dbReference>
<feature type="domain" description="NodB homology" evidence="3">
    <location>
        <begin position="43"/>
        <end position="228"/>
    </location>
</feature>
<protein>
    <submittedName>
        <fullName evidence="4">Polysaccharide deacetylase family protein</fullName>
    </submittedName>
</protein>
<dbReference type="Pfam" id="PF01522">
    <property type="entry name" value="Polysacc_deac_1"/>
    <property type="match status" value="1"/>
</dbReference>
<dbReference type="InterPro" id="IPR002509">
    <property type="entry name" value="NODB_dom"/>
</dbReference>
<evidence type="ECO:0000259" key="3">
    <source>
        <dbReference type="PROSITE" id="PS51677"/>
    </source>
</evidence>
<evidence type="ECO:0000256" key="2">
    <source>
        <dbReference type="ARBA" id="ARBA00022801"/>
    </source>
</evidence>
<reference evidence="4" key="1">
    <citation type="submission" date="2020-07" db="EMBL/GenBank/DDBJ databases">
        <title>Huge and variable diversity of episymbiotic CPR bacteria and DPANN archaea in groundwater ecosystems.</title>
        <authorList>
            <person name="He C.Y."/>
            <person name="Keren R."/>
            <person name="Whittaker M."/>
            <person name="Farag I.F."/>
            <person name="Doudna J."/>
            <person name="Cate J.H.D."/>
            <person name="Banfield J.F."/>
        </authorList>
    </citation>
    <scope>NUCLEOTIDE SEQUENCE</scope>
    <source>
        <strain evidence="4">NC_groundwater_580_Pr5_B-0.1um_64_19</strain>
    </source>
</reference>
<proteinExistence type="predicted"/>
<dbReference type="GO" id="GO:0016810">
    <property type="term" value="F:hydrolase activity, acting on carbon-nitrogen (but not peptide) bonds"/>
    <property type="evidence" value="ECO:0007669"/>
    <property type="project" value="InterPro"/>
</dbReference>
<dbReference type="PROSITE" id="PS51677">
    <property type="entry name" value="NODB"/>
    <property type="match status" value="1"/>
</dbReference>
<dbReference type="GO" id="GO:0046872">
    <property type="term" value="F:metal ion binding"/>
    <property type="evidence" value="ECO:0007669"/>
    <property type="project" value="UniProtKB-KW"/>
</dbReference>
<dbReference type="Proteomes" id="UP000779809">
    <property type="component" value="Unassembled WGS sequence"/>
</dbReference>
<dbReference type="EMBL" id="JACPNR010000006">
    <property type="protein sequence ID" value="MBI2678034.1"/>
    <property type="molecule type" value="Genomic_DNA"/>
</dbReference>
<dbReference type="SUPFAM" id="SSF88713">
    <property type="entry name" value="Glycoside hydrolase/deacetylase"/>
    <property type="match status" value="1"/>
</dbReference>
<dbReference type="InterPro" id="IPR050248">
    <property type="entry name" value="Polysacc_deacetylase_ArnD"/>
</dbReference>
<dbReference type="GO" id="GO:0016020">
    <property type="term" value="C:membrane"/>
    <property type="evidence" value="ECO:0007669"/>
    <property type="project" value="TreeGrafter"/>
</dbReference>